<comment type="caution">
    <text evidence="1">The sequence shown here is derived from an EMBL/GenBank/DDBJ whole genome shotgun (WGS) entry which is preliminary data.</text>
</comment>
<keyword evidence="2" id="KW-1185">Reference proteome</keyword>
<feature type="non-terminal residue" evidence="1">
    <location>
        <position position="1"/>
    </location>
</feature>
<dbReference type="HOGENOM" id="CLU_3162049_0_0_9"/>
<dbReference type="Proteomes" id="UP000003254">
    <property type="component" value="Unassembled WGS sequence"/>
</dbReference>
<proteinExistence type="predicted"/>
<accession>B5CQZ4</accession>
<dbReference type="EMBL" id="ABOU02000044">
    <property type="protein sequence ID" value="EDY32329.1"/>
    <property type="molecule type" value="Genomic_DNA"/>
</dbReference>
<dbReference type="AlphaFoldDB" id="B5CQZ4"/>
<reference evidence="1 2" key="2">
    <citation type="submission" date="2008-08" db="EMBL/GenBank/DDBJ databases">
        <authorList>
            <person name="Fulton L."/>
            <person name="Clifton S."/>
            <person name="Fulton B."/>
            <person name="Xu J."/>
            <person name="Minx P."/>
            <person name="Pepin K.H."/>
            <person name="Johnson M."/>
            <person name="Bhonagiri V."/>
            <person name="Nash W.E."/>
            <person name="Mardis E.R."/>
            <person name="Wilson R.K."/>
        </authorList>
    </citation>
    <scope>NUCLEOTIDE SEQUENCE [LARGE SCALE GENOMIC DNA]</scope>
    <source>
        <strain evidence="1 2">ATCC 29176</strain>
    </source>
</reference>
<organism evidence="1 2">
    <name type="scientific">[Ruminococcus] lactaris ATCC 29176</name>
    <dbReference type="NCBI Taxonomy" id="471875"/>
    <lineage>
        <taxon>Bacteria</taxon>
        <taxon>Bacillati</taxon>
        <taxon>Bacillota</taxon>
        <taxon>Clostridia</taxon>
        <taxon>Lachnospirales</taxon>
        <taxon>Lachnospiraceae</taxon>
        <taxon>Mediterraneibacter</taxon>
    </lineage>
</organism>
<evidence type="ECO:0000313" key="2">
    <source>
        <dbReference type="Proteomes" id="UP000003254"/>
    </source>
</evidence>
<reference evidence="1 2" key="1">
    <citation type="submission" date="2008-08" db="EMBL/GenBank/DDBJ databases">
        <title>Draft genome sequence of Ruminococcus lactaris ATCC 29176.</title>
        <authorList>
            <person name="Sudarsanam P."/>
            <person name="Ley R."/>
            <person name="Guruge J."/>
            <person name="Turnbaugh P.J."/>
            <person name="Mahowald M."/>
            <person name="Liep D."/>
            <person name="Gordon J."/>
        </authorList>
    </citation>
    <scope>NUCLEOTIDE SEQUENCE [LARGE SCALE GENOMIC DNA]</scope>
    <source>
        <strain evidence="1 2">ATCC 29176</strain>
    </source>
</reference>
<evidence type="ECO:0000313" key="1">
    <source>
        <dbReference type="EMBL" id="EDY32329.1"/>
    </source>
</evidence>
<sequence>CKAMADWVSGFSIYRMSMKQFEESQQSRSLLQVLRCSVTNAHGGLRH</sequence>
<name>B5CQZ4_9FIRM</name>
<gene>
    <name evidence="1" type="ORF">RUMLAC_01893</name>
</gene>
<protein>
    <submittedName>
        <fullName evidence="1">Uncharacterized protein</fullName>
    </submittedName>
</protein>